<organism evidence="1 2">
    <name type="scientific">Candidatus Yanofskybacteria bacterium RIFCSPHIGHO2_02_FULL_43_22</name>
    <dbReference type="NCBI Taxonomy" id="1802681"/>
    <lineage>
        <taxon>Bacteria</taxon>
        <taxon>Candidatus Yanofskyibacteriota</taxon>
    </lineage>
</organism>
<comment type="caution">
    <text evidence="1">The sequence shown here is derived from an EMBL/GenBank/DDBJ whole genome shotgun (WGS) entry which is preliminary data.</text>
</comment>
<evidence type="ECO:0000313" key="1">
    <source>
        <dbReference type="EMBL" id="OGN15534.1"/>
    </source>
</evidence>
<protein>
    <submittedName>
        <fullName evidence="1">Uncharacterized protein</fullName>
    </submittedName>
</protein>
<sequence length="427" mass="48816">MGTLHIKLPADFKQRCRAYILARTKPKHPQIKTPEEQVNDAIWWVLQKIRKEELLQEKGKPVEITFQSRPLVIGTGLPPIEVRQKVLLKVQELGGIRIINDASYDDTYGVDFVYVIETIQPKFDELYEKYRELTLPQQSKPTTSIVIQQNTFEKELKTQQKIFNDLGSKLVAQIQHVPIAELNKFSQQVSEHLGPIKTALDGVRQAQKIAEPFVKNQHIRELNDKLRALKLYSDIYSNPSQNTLSVSSANNIRSEIGVQTVSELRDIKLLMQKLLEKNGQINGPTEKQSGDGFLKSIHLLVNQLGREDIIFMVLDGQFSMPVRFGGKNRDGQSTAIKKLYNIAYFASAPNKRVDYDENTADNINNGLFKNKQIKKYMGTNRLKKPTLVKKSEDGQILVLKNEIEIKTGLIKNEVPSQFQYLYIDKTK</sequence>
<evidence type="ECO:0000313" key="2">
    <source>
        <dbReference type="Proteomes" id="UP000176581"/>
    </source>
</evidence>
<name>A0A1F8FQT3_9BACT</name>
<dbReference type="Proteomes" id="UP000176581">
    <property type="component" value="Unassembled WGS sequence"/>
</dbReference>
<accession>A0A1F8FQT3</accession>
<dbReference type="EMBL" id="MGJV01000008">
    <property type="protein sequence ID" value="OGN15534.1"/>
    <property type="molecule type" value="Genomic_DNA"/>
</dbReference>
<gene>
    <name evidence="1" type="ORF">A3J47_00195</name>
</gene>
<proteinExistence type="predicted"/>
<dbReference type="AlphaFoldDB" id="A0A1F8FQT3"/>
<reference evidence="1 2" key="1">
    <citation type="journal article" date="2016" name="Nat. Commun.">
        <title>Thousands of microbial genomes shed light on interconnected biogeochemical processes in an aquifer system.</title>
        <authorList>
            <person name="Anantharaman K."/>
            <person name="Brown C.T."/>
            <person name="Hug L.A."/>
            <person name="Sharon I."/>
            <person name="Castelle C.J."/>
            <person name="Probst A.J."/>
            <person name="Thomas B.C."/>
            <person name="Singh A."/>
            <person name="Wilkins M.J."/>
            <person name="Karaoz U."/>
            <person name="Brodie E.L."/>
            <person name="Williams K.H."/>
            <person name="Hubbard S.S."/>
            <person name="Banfield J.F."/>
        </authorList>
    </citation>
    <scope>NUCLEOTIDE SEQUENCE [LARGE SCALE GENOMIC DNA]</scope>
</reference>